<dbReference type="SUPFAM" id="SSF50998">
    <property type="entry name" value="Quinoprotein alcohol dehydrogenase-like"/>
    <property type="match status" value="1"/>
</dbReference>
<organism evidence="2 3">
    <name type="scientific">Nocardioides soli</name>
    <dbReference type="NCBI Taxonomy" id="1036020"/>
    <lineage>
        <taxon>Bacteria</taxon>
        <taxon>Bacillati</taxon>
        <taxon>Actinomycetota</taxon>
        <taxon>Actinomycetes</taxon>
        <taxon>Propionibacteriales</taxon>
        <taxon>Nocardioidaceae</taxon>
        <taxon>Nocardioides</taxon>
    </lineage>
</organism>
<dbReference type="InterPro" id="IPR015943">
    <property type="entry name" value="WD40/YVTN_repeat-like_dom_sf"/>
</dbReference>
<gene>
    <name evidence="2" type="ORF">FHU40_003974</name>
</gene>
<dbReference type="InterPro" id="IPR002372">
    <property type="entry name" value="PQQ_rpt_dom"/>
</dbReference>
<dbReference type="SMART" id="SM00564">
    <property type="entry name" value="PQQ"/>
    <property type="match status" value="5"/>
</dbReference>
<reference evidence="2 3" key="1">
    <citation type="submission" date="2020-08" db="EMBL/GenBank/DDBJ databases">
        <title>Sequencing the genomes of 1000 actinobacteria strains.</title>
        <authorList>
            <person name="Klenk H.-P."/>
        </authorList>
    </citation>
    <scope>NUCLEOTIDE SEQUENCE [LARGE SCALE GENOMIC DNA]</scope>
    <source>
        <strain evidence="2 3">DSM 105498</strain>
    </source>
</reference>
<feature type="domain" description="Pyrrolo-quinoline quinone repeat" evidence="1">
    <location>
        <begin position="183"/>
        <end position="316"/>
    </location>
</feature>
<dbReference type="Pfam" id="PF13360">
    <property type="entry name" value="PQQ_2"/>
    <property type="match status" value="1"/>
</dbReference>
<dbReference type="InterPro" id="IPR018391">
    <property type="entry name" value="PQQ_b-propeller_rpt"/>
</dbReference>
<comment type="caution">
    <text evidence="2">The sequence shown here is derived from an EMBL/GenBank/DDBJ whole genome shotgun (WGS) entry which is preliminary data.</text>
</comment>
<dbReference type="EMBL" id="JACHWR010000003">
    <property type="protein sequence ID" value="MBB3044137.1"/>
    <property type="molecule type" value="Genomic_DNA"/>
</dbReference>
<evidence type="ECO:0000313" key="3">
    <source>
        <dbReference type="Proteomes" id="UP000589626"/>
    </source>
</evidence>
<accession>A0A7W4VYK1</accession>
<dbReference type="Proteomes" id="UP000589626">
    <property type="component" value="Unassembled WGS sequence"/>
</dbReference>
<protein>
    <submittedName>
        <fullName evidence="2">Outer membrane protein assembly factor BamB</fullName>
    </submittedName>
</protein>
<evidence type="ECO:0000259" key="1">
    <source>
        <dbReference type="Pfam" id="PF13360"/>
    </source>
</evidence>
<dbReference type="InterPro" id="IPR011047">
    <property type="entry name" value="Quinoprotein_ADH-like_sf"/>
</dbReference>
<proteinExistence type="predicted"/>
<evidence type="ECO:0000313" key="2">
    <source>
        <dbReference type="EMBL" id="MBB3044137.1"/>
    </source>
</evidence>
<dbReference type="RefSeq" id="WP_183594042.1">
    <property type="nucleotide sequence ID" value="NZ_JACHWR010000003.1"/>
</dbReference>
<dbReference type="Gene3D" id="2.40.128.630">
    <property type="match status" value="1"/>
</dbReference>
<keyword evidence="3" id="KW-1185">Reference proteome</keyword>
<dbReference type="PANTHER" id="PTHR34512:SF30">
    <property type="entry name" value="OUTER MEMBRANE PROTEIN ASSEMBLY FACTOR BAMB"/>
    <property type="match status" value="1"/>
</dbReference>
<dbReference type="Gene3D" id="2.130.10.10">
    <property type="entry name" value="YVTN repeat-like/Quinoprotein amine dehydrogenase"/>
    <property type="match status" value="1"/>
</dbReference>
<dbReference type="PANTHER" id="PTHR34512">
    <property type="entry name" value="CELL SURFACE PROTEIN"/>
    <property type="match status" value="1"/>
</dbReference>
<name>A0A7W4VYK1_9ACTN</name>
<dbReference type="AlphaFoldDB" id="A0A7W4VYK1"/>
<sequence>MTLESPPFCPHCEEPLSPNVGYCPRCGKDVLTRPEPPAPAPVPEPILFEEAVDEAPDAVGTDPAETSRWRRTAVIAVSAVAALAVAGTAWGVLRGDTDEDYWTTRLAQPAGVTARPELAWTWTGESAVQMVVSAGSTTYVATTEAVHALDPEGREDWSTDLSGAAYLMAPAGADYLLVLGFQSGEVTALDPHDGAELWTRPGDDVDDAGDRVVLLADGTAHVIDARSGRERWSTAATTGVATGPDAVYVVDDDRLRRLDLDDGDEVWSAPVDEASSSSGFNAITVADGFVVTAGTHEARAFDSDSGAPRWTADIDVAAEAYGPPVGQASRSTVFVWGEEPRRAVIYDARGRIGSVPGDDPSGFYVLAVHGAGGDFLVTMDGTVYDDDLDEVGTSHPHLSAVSGDGVYDLTSDTVSFFAFDAIEPAWRLDLAHADPRYLEAGDGTVVVVSDDTVSLYR</sequence>